<dbReference type="InterPro" id="IPR003661">
    <property type="entry name" value="HisK_dim/P_dom"/>
</dbReference>
<dbReference type="EC" id="2.7.13.3" evidence="3"/>
<dbReference type="SMART" id="SM00387">
    <property type="entry name" value="HATPase_c"/>
    <property type="match status" value="1"/>
</dbReference>
<keyword evidence="10" id="KW-0472">Membrane</keyword>
<evidence type="ECO:0000256" key="4">
    <source>
        <dbReference type="ARBA" id="ARBA00022553"/>
    </source>
</evidence>
<keyword evidence="8 10" id="KW-1133">Transmembrane helix</keyword>
<dbReference type="InterPro" id="IPR036890">
    <property type="entry name" value="HATPase_C_sf"/>
</dbReference>
<keyword evidence="13" id="KW-0067">ATP-binding</keyword>
<evidence type="ECO:0000259" key="12">
    <source>
        <dbReference type="PROSITE" id="PS50885"/>
    </source>
</evidence>
<dbReference type="InterPro" id="IPR005467">
    <property type="entry name" value="His_kinase_dom"/>
</dbReference>
<evidence type="ECO:0000256" key="1">
    <source>
        <dbReference type="ARBA" id="ARBA00000085"/>
    </source>
</evidence>
<evidence type="ECO:0000256" key="3">
    <source>
        <dbReference type="ARBA" id="ARBA00012438"/>
    </source>
</evidence>
<dbReference type="CDD" id="cd00075">
    <property type="entry name" value="HATPase"/>
    <property type="match status" value="1"/>
</dbReference>
<name>A0ABW4VCA0_9MICO</name>
<dbReference type="PANTHER" id="PTHR43547:SF2">
    <property type="entry name" value="HYBRID SIGNAL TRANSDUCTION HISTIDINE KINASE C"/>
    <property type="match status" value="1"/>
</dbReference>
<dbReference type="InterPro" id="IPR004358">
    <property type="entry name" value="Sig_transdc_His_kin-like_C"/>
</dbReference>
<evidence type="ECO:0000256" key="9">
    <source>
        <dbReference type="ARBA" id="ARBA00023012"/>
    </source>
</evidence>
<dbReference type="InterPro" id="IPR036097">
    <property type="entry name" value="HisK_dim/P_sf"/>
</dbReference>
<dbReference type="PROSITE" id="PS50885">
    <property type="entry name" value="HAMP"/>
    <property type="match status" value="1"/>
</dbReference>
<dbReference type="SUPFAM" id="SSF158472">
    <property type="entry name" value="HAMP domain-like"/>
    <property type="match status" value="1"/>
</dbReference>
<dbReference type="Gene3D" id="6.10.340.10">
    <property type="match status" value="1"/>
</dbReference>
<dbReference type="RefSeq" id="WP_377199045.1">
    <property type="nucleotide sequence ID" value="NZ_JBHUHF010000001.1"/>
</dbReference>
<dbReference type="SUPFAM" id="SSF55874">
    <property type="entry name" value="ATPase domain of HSP90 chaperone/DNA topoisomerase II/histidine kinase"/>
    <property type="match status" value="1"/>
</dbReference>
<feature type="transmembrane region" description="Helical" evidence="10">
    <location>
        <begin position="62"/>
        <end position="82"/>
    </location>
</feature>
<protein>
    <recommendedName>
        <fullName evidence="3">histidine kinase</fullName>
        <ecNumber evidence="3">2.7.13.3</ecNumber>
    </recommendedName>
</protein>
<feature type="transmembrane region" description="Helical" evidence="10">
    <location>
        <begin position="7"/>
        <end position="26"/>
    </location>
</feature>
<evidence type="ECO:0000256" key="7">
    <source>
        <dbReference type="ARBA" id="ARBA00022777"/>
    </source>
</evidence>
<evidence type="ECO:0000256" key="6">
    <source>
        <dbReference type="ARBA" id="ARBA00022692"/>
    </source>
</evidence>
<reference evidence="14" key="1">
    <citation type="journal article" date="2019" name="Int. J. Syst. Evol. Microbiol.">
        <title>The Global Catalogue of Microorganisms (GCM) 10K type strain sequencing project: providing services to taxonomists for standard genome sequencing and annotation.</title>
        <authorList>
            <consortium name="The Broad Institute Genomics Platform"/>
            <consortium name="The Broad Institute Genome Sequencing Center for Infectious Disease"/>
            <person name="Wu L."/>
            <person name="Ma J."/>
        </authorList>
    </citation>
    <scope>NUCLEOTIDE SEQUENCE [LARGE SCALE GENOMIC DNA]</scope>
    <source>
        <strain evidence="14">CCM 7043</strain>
    </source>
</reference>
<evidence type="ECO:0000256" key="2">
    <source>
        <dbReference type="ARBA" id="ARBA00004236"/>
    </source>
</evidence>
<evidence type="ECO:0000256" key="8">
    <source>
        <dbReference type="ARBA" id="ARBA00022989"/>
    </source>
</evidence>
<keyword evidence="6 10" id="KW-0812">Transmembrane</keyword>
<dbReference type="Gene3D" id="1.10.287.130">
    <property type="match status" value="1"/>
</dbReference>
<dbReference type="Pfam" id="PF02518">
    <property type="entry name" value="HATPase_c"/>
    <property type="match status" value="1"/>
</dbReference>
<comment type="caution">
    <text evidence="13">The sequence shown here is derived from an EMBL/GenBank/DDBJ whole genome shotgun (WGS) entry which is preliminary data.</text>
</comment>
<dbReference type="CDD" id="cd00082">
    <property type="entry name" value="HisKA"/>
    <property type="match status" value="1"/>
</dbReference>
<dbReference type="EMBL" id="JBHUHF010000001">
    <property type="protein sequence ID" value="MFD2027293.1"/>
    <property type="molecule type" value="Genomic_DNA"/>
</dbReference>
<dbReference type="SMART" id="SM00304">
    <property type="entry name" value="HAMP"/>
    <property type="match status" value="1"/>
</dbReference>
<dbReference type="SUPFAM" id="SSF47384">
    <property type="entry name" value="Homodimeric domain of signal transducing histidine kinase"/>
    <property type="match status" value="1"/>
</dbReference>
<dbReference type="SMART" id="SM00388">
    <property type="entry name" value="HisKA"/>
    <property type="match status" value="1"/>
</dbReference>
<sequence length="373" mass="39384">MRFGGRLVVSMALVMLCGVLVAWLVAQAVGPGVFRDHMERASHEPGSVAAHALEAFVSASTATLAAALGAAVVTSLLAGFLVSRRVASSLRNTATVAAQVSAGRFDVRVMPPGIGSEFDELAGAINAMAQRLGRNDAMRRRLMADIAHELRTPVATISAYLDALDDGVEVLSPATTEVLQAQASRLTRLADDLGAVMRAESGAMPLDLVPVDPHELIELCAESLRPRYERSGVALVTEVRPGTPRILADRDRMGQVLGNLVDNAVRHTPAGGTVRLTAEPHGAVVRFAVADTGDGIEAEHLPYVFERFYRVDVARDRGHGGSGIGLAIVRALVLAHGGTVSVLSPGKSMGTTFVVDLPARPDGPRWHPFSRGH</sequence>
<gene>
    <name evidence="13" type="ORF">ACFSL2_17405</name>
</gene>
<feature type="domain" description="HAMP" evidence="12">
    <location>
        <begin position="84"/>
        <end position="137"/>
    </location>
</feature>
<keyword evidence="7" id="KW-0418">Kinase</keyword>
<dbReference type="InterPro" id="IPR003660">
    <property type="entry name" value="HAMP_dom"/>
</dbReference>
<evidence type="ECO:0000256" key="5">
    <source>
        <dbReference type="ARBA" id="ARBA00022679"/>
    </source>
</evidence>
<dbReference type="Gene3D" id="3.30.565.10">
    <property type="entry name" value="Histidine kinase-like ATPase, C-terminal domain"/>
    <property type="match status" value="1"/>
</dbReference>
<dbReference type="GO" id="GO:0005524">
    <property type="term" value="F:ATP binding"/>
    <property type="evidence" value="ECO:0007669"/>
    <property type="project" value="UniProtKB-KW"/>
</dbReference>
<comment type="catalytic activity">
    <reaction evidence="1">
        <text>ATP + protein L-histidine = ADP + protein N-phospho-L-histidine.</text>
        <dbReference type="EC" id="2.7.13.3"/>
    </reaction>
</comment>
<proteinExistence type="predicted"/>
<dbReference type="PANTHER" id="PTHR43547">
    <property type="entry name" value="TWO-COMPONENT HISTIDINE KINASE"/>
    <property type="match status" value="1"/>
</dbReference>
<dbReference type="CDD" id="cd06225">
    <property type="entry name" value="HAMP"/>
    <property type="match status" value="1"/>
</dbReference>
<dbReference type="Proteomes" id="UP001597338">
    <property type="component" value="Unassembled WGS sequence"/>
</dbReference>
<keyword evidence="4" id="KW-0597">Phosphoprotein</keyword>
<dbReference type="InterPro" id="IPR003594">
    <property type="entry name" value="HATPase_dom"/>
</dbReference>
<keyword evidence="9" id="KW-0902">Two-component regulatory system</keyword>
<accession>A0ABW4VCA0</accession>
<evidence type="ECO:0000313" key="13">
    <source>
        <dbReference type="EMBL" id="MFD2027293.1"/>
    </source>
</evidence>
<comment type="subcellular location">
    <subcellularLocation>
        <location evidence="2">Cell membrane</location>
    </subcellularLocation>
</comment>
<keyword evidence="13" id="KW-0547">Nucleotide-binding</keyword>
<keyword evidence="5" id="KW-0808">Transferase</keyword>
<dbReference type="Pfam" id="PF00512">
    <property type="entry name" value="HisKA"/>
    <property type="match status" value="1"/>
</dbReference>
<keyword evidence="14" id="KW-1185">Reference proteome</keyword>
<feature type="domain" description="Histidine kinase" evidence="11">
    <location>
        <begin position="145"/>
        <end position="361"/>
    </location>
</feature>
<dbReference type="Pfam" id="PF00672">
    <property type="entry name" value="HAMP"/>
    <property type="match status" value="1"/>
</dbReference>
<dbReference type="PRINTS" id="PR00344">
    <property type="entry name" value="BCTRLSENSOR"/>
</dbReference>
<evidence type="ECO:0000259" key="11">
    <source>
        <dbReference type="PROSITE" id="PS50109"/>
    </source>
</evidence>
<dbReference type="PROSITE" id="PS50109">
    <property type="entry name" value="HIS_KIN"/>
    <property type="match status" value="1"/>
</dbReference>
<evidence type="ECO:0000256" key="10">
    <source>
        <dbReference type="SAM" id="Phobius"/>
    </source>
</evidence>
<evidence type="ECO:0000313" key="14">
    <source>
        <dbReference type="Proteomes" id="UP001597338"/>
    </source>
</evidence>
<organism evidence="13 14">
    <name type="scientific">Promicromonospora aerolata</name>
    <dbReference type="NCBI Taxonomy" id="195749"/>
    <lineage>
        <taxon>Bacteria</taxon>
        <taxon>Bacillati</taxon>
        <taxon>Actinomycetota</taxon>
        <taxon>Actinomycetes</taxon>
        <taxon>Micrococcales</taxon>
        <taxon>Promicromonosporaceae</taxon>
        <taxon>Promicromonospora</taxon>
    </lineage>
</organism>